<dbReference type="EMBL" id="CAXDID020000991">
    <property type="protein sequence ID" value="CAL6116332.1"/>
    <property type="molecule type" value="Genomic_DNA"/>
</dbReference>
<gene>
    <name evidence="1" type="ORF">HINF_LOCUS650</name>
    <name evidence="2" type="ORF">HINF_LOCUS79017</name>
</gene>
<dbReference type="AlphaFoldDB" id="A0AA86N5B1"/>
<reference evidence="1" key="1">
    <citation type="submission" date="2023-06" db="EMBL/GenBank/DDBJ databases">
        <authorList>
            <person name="Kurt Z."/>
        </authorList>
    </citation>
    <scope>NUCLEOTIDE SEQUENCE</scope>
</reference>
<organism evidence="1">
    <name type="scientific">Hexamita inflata</name>
    <dbReference type="NCBI Taxonomy" id="28002"/>
    <lineage>
        <taxon>Eukaryota</taxon>
        <taxon>Metamonada</taxon>
        <taxon>Diplomonadida</taxon>
        <taxon>Hexamitidae</taxon>
        <taxon>Hexamitinae</taxon>
        <taxon>Hexamita</taxon>
    </lineage>
</organism>
<protein>
    <submittedName>
        <fullName evidence="2">Hypothetical_protein</fullName>
    </submittedName>
</protein>
<sequence>MRYQPQTEAILVMVLPTSRTQYLSPRSWITLGRAKVMFISNGRRVWKTSNQPLIVAYIRPVNFGQYPFSRLALSSTMHLNFSKFCLTNQTSPVLQASNHLRCSSWSCDFGSLSIYGGWLICSLVTMLNCFMSCSSGMVTREPLLNFWTSSCSFLTDSRSSPNIFLRHLSHLSPLFLRAQTMAISCCFNSKLSASFGCVGAL</sequence>
<reference evidence="2 3" key="2">
    <citation type="submission" date="2024-07" db="EMBL/GenBank/DDBJ databases">
        <authorList>
            <person name="Akdeniz Z."/>
        </authorList>
    </citation>
    <scope>NUCLEOTIDE SEQUENCE [LARGE SCALE GENOMIC DNA]</scope>
</reference>
<keyword evidence="3" id="KW-1185">Reference proteome</keyword>
<dbReference type="EMBL" id="CATOUU010000012">
    <property type="protein sequence ID" value="CAI9913005.1"/>
    <property type="molecule type" value="Genomic_DNA"/>
</dbReference>
<evidence type="ECO:0000313" key="2">
    <source>
        <dbReference type="EMBL" id="CAL6116332.1"/>
    </source>
</evidence>
<accession>A0AA86N5B1</accession>
<dbReference type="Proteomes" id="UP001642409">
    <property type="component" value="Unassembled WGS sequence"/>
</dbReference>
<proteinExistence type="predicted"/>
<name>A0AA86N5B1_9EUKA</name>
<evidence type="ECO:0000313" key="1">
    <source>
        <dbReference type="EMBL" id="CAI9913005.1"/>
    </source>
</evidence>
<comment type="caution">
    <text evidence="1">The sequence shown here is derived from an EMBL/GenBank/DDBJ whole genome shotgun (WGS) entry which is preliminary data.</text>
</comment>
<evidence type="ECO:0000313" key="3">
    <source>
        <dbReference type="Proteomes" id="UP001642409"/>
    </source>
</evidence>